<evidence type="ECO:0000256" key="1">
    <source>
        <dbReference type="ARBA" id="ARBA00009346"/>
    </source>
</evidence>
<dbReference type="RefSeq" id="WP_310966024.1">
    <property type="nucleotide sequence ID" value="NZ_JAVMBO010000010.1"/>
</dbReference>
<evidence type="ECO:0000256" key="2">
    <source>
        <dbReference type="ARBA" id="ARBA00023025"/>
    </source>
</evidence>
<keyword evidence="2" id="KW-0079">Bacteriocin immunity</keyword>
<dbReference type="Gene3D" id="1.10.1200.20">
    <property type="entry name" value="Colicin E immunity protein"/>
    <property type="match status" value="1"/>
</dbReference>
<proteinExistence type="inferred from homology"/>
<dbReference type="EMBL" id="JAVMBO010000010">
    <property type="protein sequence ID" value="MDS1309963.1"/>
    <property type="molecule type" value="Genomic_DNA"/>
</dbReference>
<dbReference type="SUPFAM" id="SSF47345">
    <property type="entry name" value="Colicin E immunity proteins"/>
    <property type="match status" value="1"/>
</dbReference>
<reference evidence="3" key="1">
    <citation type="submission" date="2023-09" db="EMBL/GenBank/DDBJ databases">
        <title>Marinobacter sediminicola sp. nov. and Marinobacter maritimum sp. nov., isolated from marine sediment.</title>
        <authorList>
            <person name="An J."/>
        </authorList>
    </citation>
    <scope>NUCLEOTIDE SEQUENCE</scope>
    <source>
        <strain evidence="3">F60267</strain>
    </source>
</reference>
<dbReference type="Pfam" id="PF01320">
    <property type="entry name" value="Colicin_Pyocin"/>
    <property type="match status" value="1"/>
</dbReference>
<evidence type="ECO:0000313" key="3">
    <source>
        <dbReference type="EMBL" id="MDS1309963.1"/>
    </source>
</evidence>
<sequence length="85" mass="10110">MNTTRIEDITRDEFLQLVKDIFNVSKNRDTHDELIDRFEELSQHPDGSDLMFYPENQEDSTPERIVEIVEQWRDRNGLPGFRSAL</sequence>
<keyword evidence="4" id="KW-1185">Reference proteome</keyword>
<dbReference type="InterPro" id="IPR035900">
    <property type="entry name" value="Colicin_E_sf"/>
</dbReference>
<dbReference type="InterPro" id="IPR000290">
    <property type="entry name" value="Colicin_pyocin"/>
</dbReference>
<dbReference type="CDD" id="cd16363">
    <property type="entry name" value="Col_Im_like"/>
    <property type="match status" value="1"/>
</dbReference>
<protein>
    <submittedName>
        <fullName evidence="3">Bacteriocin immunity protein</fullName>
    </submittedName>
</protein>
<dbReference type="PRINTS" id="PR01299">
    <property type="entry name" value="PYOCIN"/>
</dbReference>
<name>A0ABU2HFV8_9GAMM</name>
<dbReference type="Proteomes" id="UP001267407">
    <property type="component" value="Unassembled WGS sequence"/>
</dbReference>
<evidence type="ECO:0000313" key="4">
    <source>
        <dbReference type="Proteomes" id="UP001267407"/>
    </source>
</evidence>
<comment type="similarity">
    <text evidence="1">Belongs to the colicins ColE2/ColE8/ColE9 and pyocins S1/S2 family.</text>
</comment>
<gene>
    <name evidence="3" type="ORF">RKA07_07550</name>
</gene>
<accession>A0ABU2HFV8</accession>
<comment type="caution">
    <text evidence="3">The sequence shown here is derived from an EMBL/GenBank/DDBJ whole genome shotgun (WGS) entry which is preliminary data.</text>
</comment>
<organism evidence="3 4">
    <name type="scientific">Marinobacter xiaoshiensis</name>
    <dbReference type="NCBI Taxonomy" id="3073652"/>
    <lineage>
        <taxon>Bacteria</taxon>
        <taxon>Pseudomonadati</taxon>
        <taxon>Pseudomonadota</taxon>
        <taxon>Gammaproteobacteria</taxon>
        <taxon>Pseudomonadales</taxon>
        <taxon>Marinobacteraceae</taxon>
        <taxon>Marinobacter</taxon>
    </lineage>
</organism>